<accession>A0A931DKV4</accession>
<reference evidence="4" key="1">
    <citation type="submission" date="2020-11" db="EMBL/GenBank/DDBJ databases">
        <title>Sequencing the genomes of 1000 actinobacteria strains.</title>
        <authorList>
            <person name="Klenk H.-P."/>
        </authorList>
    </citation>
    <scope>NUCLEOTIDE SEQUENCE</scope>
    <source>
        <strain evidence="4">DSM 43175</strain>
    </source>
</reference>
<feature type="domain" description="NADP-dependent oxidoreductase" evidence="3">
    <location>
        <begin position="18"/>
        <end position="319"/>
    </location>
</feature>
<evidence type="ECO:0000313" key="5">
    <source>
        <dbReference type="Proteomes" id="UP000614047"/>
    </source>
</evidence>
<dbReference type="Proteomes" id="UP000614047">
    <property type="component" value="Unassembled WGS sequence"/>
</dbReference>
<feature type="region of interest" description="Disordered" evidence="2">
    <location>
        <begin position="320"/>
        <end position="340"/>
    </location>
</feature>
<dbReference type="InterPro" id="IPR036812">
    <property type="entry name" value="NAD(P)_OxRdtase_dom_sf"/>
</dbReference>
<gene>
    <name evidence="4" type="ORF">IW256_004677</name>
</gene>
<dbReference type="InterPro" id="IPR023210">
    <property type="entry name" value="NADP_OxRdtase_dom"/>
</dbReference>
<keyword evidence="1" id="KW-0560">Oxidoreductase</keyword>
<dbReference type="PANTHER" id="PTHR43364">
    <property type="entry name" value="NADH-SPECIFIC METHYLGLYOXAL REDUCTASE-RELATED"/>
    <property type="match status" value="1"/>
</dbReference>
<name>A0A931DKV4_9ACTN</name>
<sequence>MALPVRPLGRSGMRITPVGLGTWAFGGSGWPQSWGRQEDADSIATIRHAVDQGINWIDTAPVYGFGHAEKVVGRALAGLPENDRPYVFTKCGVVWDGRAGAEPLVGNPRSIRREVEDSLRRLGVDRIDLCQMHWPARDGTRLEEYWRTLADLRAEGKIRAAGVSNHTAAHLESMEAIGHVDSLQPAFSLLRRQSAADIAWCAGNGTGVIVYSPLQSGLLSGRFSPERAASLTAEDWRSRDPDFRMPRLARNLALVDALRPIARRRGAGLAAVAVAWTLAWPGTTGAIVGARRPGQLADWLPAATLRLDDEELTEIAAAIDRTGAGEGPVRPHGTPRPSGR</sequence>
<evidence type="ECO:0000256" key="1">
    <source>
        <dbReference type="ARBA" id="ARBA00023002"/>
    </source>
</evidence>
<dbReference type="CDD" id="cd19102">
    <property type="entry name" value="AKR_unchar"/>
    <property type="match status" value="1"/>
</dbReference>
<dbReference type="EMBL" id="JADOUA010000001">
    <property type="protein sequence ID" value="MBG6090564.1"/>
    <property type="molecule type" value="Genomic_DNA"/>
</dbReference>
<dbReference type="AlphaFoldDB" id="A0A931DKV4"/>
<protein>
    <submittedName>
        <fullName evidence="4">Aryl-alcohol dehydrogenase-like predicted oxidoreductase</fullName>
    </submittedName>
</protein>
<dbReference type="Gene3D" id="3.20.20.100">
    <property type="entry name" value="NADP-dependent oxidoreductase domain"/>
    <property type="match status" value="1"/>
</dbReference>
<dbReference type="Pfam" id="PF00248">
    <property type="entry name" value="Aldo_ket_red"/>
    <property type="match status" value="1"/>
</dbReference>
<dbReference type="RefSeq" id="WP_231403900.1">
    <property type="nucleotide sequence ID" value="NZ_BAABES010000011.1"/>
</dbReference>
<dbReference type="GO" id="GO:0005829">
    <property type="term" value="C:cytosol"/>
    <property type="evidence" value="ECO:0007669"/>
    <property type="project" value="TreeGrafter"/>
</dbReference>
<organism evidence="4 5">
    <name type="scientific">Actinomadura viridis</name>
    <dbReference type="NCBI Taxonomy" id="58110"/>
    <lineage>
        <taxon>Bacteria</taxon>
        <taxon>Bacillati</taxon>
        <taxon>Actinomycetota</taxon>
        <taxon>Actinomycetes</taxon>
        <taxon>Streptosporangiales</taxon>
        <taxon>Thermomonosporaceae</taxon>
        <taxon>Actinomadura</taxon>
    </lineage>
</organism>
<dbReference type="PANTHER" id="PTHR43364:SF4">
    <property type="entry name" value="NAD(P)-LINKED OXIDOREDUCTASE SUPERFAMILY PROTEIN"/>
    <property type="match status" value="1"/>
</dbReference>
<comment type="caution">
    <text evidence="4">The sequence shown here is derived from an EMBL/GenBank/DDBJ whole genome shotgun (WGS) entry which is preliminary data.</text>
</comment>
<keyword evidence="5" id="KW-1185">Reference proteome</keyword>
<evidence type="ECO:0000259" key="3">
    <source>
        <dbReference type="Pfam" id="PF00248"/>
    </source>
</evidence>
<evidence type="ECO:0000256" key="2">
    <source>
        <dbReference type="SAM" id="MobiDB-lite"/>
    </source>
</evidence>
<dbReference type="GO" id="GO:0016491">
    <property type="term" value="F:oxidoreductase activity"/>
    <property type="evidence" value="ECO:0007669"/>
    <property type="project" value="UniProtKB-KW"/>
</dbReference>
<evidence type="ECO:0000313" key="4">
    <source>
        <dbReference type="EMBL" id="MBG6090564.1"/>
    </source>
</evidence>
<dbReference type="InterPro" id="IPR050523">
    <property type="entry name" value="AKR_Detox_Biosynth"/>
</dbReference>
<dbReference type="SUPFAM" id="SSF51430">
    <property type="entry name" value="NAD(P)-linked oxidoreductase"/>
    <property type="match status" value="1"/>
</dbReference>
<proteinExistence type="predicted"/>